<feature type="region of interest" description="Disordered" evidence="1">
    <location>
        <begin position="135"/>
        <end position="253"/>
    </location>
</feature>
<feature type="compositionally biased region" description="Basic and acidic residues" evidence="1">
    <location>
        <begin position="45"/>
        <end position="70"/>
    </location>
</feature>
<evidence type="ECO:0000256" key="1">
    <source>
        <dbReference type="SAM" id="MobiDB-lite"/>
    </source>
</evidence>
<accession>A0A833RKJ8</accession>
<keyword evidence="3" id="KW-1185">Reference proteome</keyword>
<feature type="region of interest" description="Disordered" evidence="1">
    <location>
        <begin position="28"/>
        <end position="91"/>
    </location>
</feature>
<evidence type="ECO:0000313" key="3">
    <source>
        <dbReference type="Proteomes" id="UP000655588"/>
    </source>
</evidence>
<dbReference type="Proteomes" id="UP000655588">
    <property type="component" value="Unassembled WGS sequence"/>
</dbReference>
<protein>
    <submittedName>
        <fullName evidence="2">Uncharacterized protein</fullName>
    </submittedName>
</protein>
<feature type="compositionally biased region" description="Basic and acidic residues" evidence="1">
    <location>
        <begin position="394"/>
        <end position="416"/>
    </location>
</feature>
<evidence type="ECO:0000313" key="2">
    <source>
        <dbReference type="EMBL" id="KAF3420488.1"/>
    </source>
</evidence>
<organism evidence="2 3">
    <name type="scientific">Frieseomelitta varia</name>
    <dbReference type="NCBI Taxonomy" id="561572"/>
    <lineage>
        <taxon>Eukaryota</taxon>
        <taxon>Metazoa</taxon>
        <taxon>Ecdysozoa</taxon>
        <taxon>Arthropoda</taxon>
        <taxon>Hexapoda</taxon>
        <taxon>Insecta</taxon>
        <taxon>Pterygota</taxon>
        <taxon>Neoptera</taxon>
        <taxon>Endopterygota</taxon>
        <taxon>Hymenoptera</taxon>
        <taxon>Apocrita</taxon>
        <taxon>Aculeata</taxon>
        <taxon>Apoidea</taxon>
        <taxon>Anthophila</taxon>
        <taxon>Apidae</taxon>
        <taxon>Frieseomelitta</taxon>
    </lineage>
</organism>
<feature type="region of interest" description="Disordered" evidence="1">
    <location>
        <begin position="305"/>
        <end position="338"/>
    </location>
</feature>
<dbReference type="EMBL" id="WNWW01000940">
    <property type="protein sequence ID" value="KAF3420488.1"/>
    <property type="molecule type" value="Genomic_DNA"/>
</dbReference>
<proteinExistence type="predicted"/>
<feature type="compositionally biased region" description="Low complexity" evidence="1">
    <location>
        <begin position="364"/>
        <end position="393"/>
    </location>
</feature>
<feature type="region of interest" description="Disordered" evidence="1">
    <location>
        <begin position="357"/>
        <end position="416"/>
    </location>
</feature>
<comment type="caution">
    <text evidence="2">The sequence shown here is derived from an EMBL/GenBank/DDBJ whole genome shotgun (WGS) entry which is preliminary data.</text>
</comment>
<sequence>MNAVTIHEFLAQKAACSLESVDASYPSKVVGQEQEHLSPSVERQSYSEKRKFWEDISRKRESYQRSESEVSRTSQLTTNESDSEYVQNVTTEDTADMVQQMGKSETLEDLNVPDISECSVAEKAQYFEEQIQKETTKLPAKLHQQDSLKSNEREKPTKTKTSDKAEEKADKDEKHVAELKQQIKKTEREKESGGVALGEAEERRAIETKETKTKRSSEDEKEKDESKETYTEVFGREDYAKADEAPQRGSLQLDGVQSVCTQVISTQATPEAESKSEMERVEGETFNTEMTEVTEVAEVAEMAEMAEKEAAEEEKEEEEEEEEDEEAVFGRTLDVPDVPDVTESELLEQKYYVAAGVSSESPEMSVQTSTASMMQQQASMSTSSISGVSIDTVVGKEKSSSDRHSPDSDSFEMVDKPDIIDDFVVIEEVGREAEEYDSEDSGPSK</sequence>
<feature type="compositionally biased region" description="Basic and acidic residues" evidence="1">
    <location>
        <begin position="200"/>
        <end position="246"/>
    </location>
</feature>
<reference evidence="2" key="1">
    <citation type="submission" date="2019-11" db="EMBL/GenBank/DDBJ databases">
        <title>The nuclear and mitochondrial genomes of Frieseomelitta varia - a highly eusocial stingless bee (Meliponini) with a permanently sterile worker caste.</title>
        <authorList>
            <person name="Freitas F.C.P."/>
            <person name="Lourenco A.P."/>
            <person name="Nunes F.M.F."/>
            <person name="Paschoal A.R."/>
            <person name="Abreu F.C.P."/>
            <person name="Barbin F.O."/>
            <person name="Bataglia L."/>
            <person name="Cardoso-Junior C.A.M."/>
            <person name="Cervoni M.S."/>
            <person name="Silva S.R."/>
            <person name="Dalarmi F."/>
            <person name="Del Lama M.A."/>
            <person name="Depintor T.S."/>
            <person name="Ferreira K.M."/>
            <person name="Goria P.S."/>
            <person name="Jaskot M.C."/>
            <person name="Lago D.C."/>
            <person name="Luna-Lucena D."/>
            <person name="Moda L.M."/>
            <person name="Nascimento L."/>
            <person name="Pedrino M."/>
            <person name="Rabico F.O."/>
            <person name="Sanches F.C."/>
            <person name="Santos D.E."/>
            <person name="Santos C.G."/>
            <person name="Vieira J."/>
            <person name="Lopes T.F."/>
            <person name="Barchuk A.R."/>
            <person name="Hartfelder K."/>
            <person name="Simoes Z.L.P."/>
            <person name="Bitondi M.M.G."/>
            <person name="Pinheiro D.G."/>
        </authorList>
    </citation>
    <scope>NUCLEOTIDE SEQUENCE</scope>
    <source>
        <strain evidence="2">USP_RPSP 00005682</strain>
        <tissue evidence="2">Whole individual</tissue>
    </source>
</reference>
<dbReference type="AlphaFoldDB" id="A0A833RKJ8"/>
<feature type="compositionally biased region" description="Polar residues" evidence="1">
    <location>
        <begin position="71"/>
        <end position="91"/>
    </location>
</feature>
<feature type="compositionally biased region" description="Basic and acidic residues" evidence="1">
    <location>
        <begin position="143"/>
        <end position="178"/>
    </location>
</feature>
<feature type="region of interest" description="Disordered" evidence="1">
    <location>
        <begin position="266"/>
        <end position="292"/>
    </location>
</feature>
<feature type="compositionally biased region" description="Basic and acidic residues" evidence="1">
    <location>
        <begin position="272"/>
        <end position="283"/>
    </location>
</feature>
<feature type="compositionally biased region" description="Acidic residues" evidence="1">
    <location>
        <begin position="310"/>
        <end position="327"/>
    </location>
</feature>
<gene>
    <name evidence="2" type="ORF">E2986_06836</name>
</gene>
<name>A0A833RKJ8_9HYME</name>